<name>A0A5D3KLZ6_9BRAD</name>
<gene>
    <name evidence="1" type="ORF">FXB40_23945</name>
</gene>
<reference evidence="1 2" key="1">
    <citation type="submission" date="2019-08" db="EMBL/GenBank/DDBJ databases">
        <title>Bradyrhizobium hipponensis sp. nov., a rhizobium isolated from a Lupinus angustifolius root nodule in Tunisia.</title>
        <authorList>
            <person name="Off K."/>
            <person name="Rejili M."/>
            <person name="Mars M."/>
            <person name="Brachmann A."/>
            <person name="Marin M."/>
        </authorList>
    </citation>
    <scope>NUCLEOTIDE SEQUENCE [LARGE SCALE GENOMIC DNA]</scope>
    <source>
        <strain evidence="1 2">CTAW71</strain>
    </source>
</reference>
<protein>
    <submittedName>
        <fullName evidence="1">Uncharacterized protein</fullName>
    </submittedName>
</protein>
<dbReference type="RefSeq" id="WP_148774661.1">
    <property type="nucleotide sequence ID" value="NZ_VSSS01000036.1"/>
</dbReference>
<sequence length="126" mass="13704">MLLCSCQGDIAKDISQTETIDVLIGTLELMESAAWLLEKRVVHALQIGAQIVPAPIFPYEVAAALGKHLAPNVNEDGLLACILAALQSSDAPAAFPEILRSMLPRREMIPWRCCEIQLAWHSSRAG</sequence>
<proteinExistence type="predicted"/>
<evidence type="ECO:0000313" key="2">
    <source>
        <dbReference type="Proteomes" id="UP000324758"/>
    </source>
</evidence>
<dbReference type="Proteomes" id="UP000324758">
    <property type="component" value="Unassembled WGS sequence"/>
</dbReference>
<organism evidence="1 2">
    <name type="scientific">Bradyrhizobium rifense</name>
    <dbReference type="NCBI Taxonomy" id="515499"/>
    <lineage>
        <taxon>Bacteria</taxon>
        <taxon>Pseudomonadati</taxon>
        <taxon>Pseudomonadota</taxon>
        <taxon>Alphaproteobacteria</taxon>
        <taxon>Hyphomicrobiales</taxon>
        <taxon>Nitrobacteraceae</taxon>
        <taxon>Bradyrhizobium</taxon>
    </lineage>
</organism>
<accession>A0A5D3KLZ6</accession>
<dbReference type="AlphaFoldDB" id="A0A5D3KLZ6"/>
<comment type="caution">
    <text evidence="1">The sequence shown here is derived from an EMBL/GenBank/DDBJ whole genome shotgun (WGS) entry which is preliminary data.</text>
</comment>
<dbReference type="EMBL" id="VSSS01000036">
    <property type="protein sequence ID" value="TYL92743.1"/>
    <property type="molecule type" value="Genomic_DNA"/>
</dbReference>
<evidence type="ECO:0000313" key="1">
    <source>
        <dbReference type="EMBL" id="TYL92743.1"/>
    </source>
</evidence>
<keyword evidence="2" id="KW-1185">Reference proteome</keyword>